<dbReference type="AlphaFoldDB" id="Q9FGT6"/>
<keyword evidence="1" id="KW-0812">Transmembrane</keyword>
<feature type="transmembrane region" description="Helical" evidence="1">
    <location>
        <begin position="62"/>
        <end position="83"/>
    </location>
</feature>
<reference key="2">
    <citation type="journal article" date="2000" name="Nature">
        <title>Sequence and analysis of chromosome 5 of the plant Arabidopsis thaliana.</title>
        <authorList>
            <consortium name="Kazusa DNA Research Institute"/>
            <consortium name="Cold Spring Harbor and Washington University in St Louis Sequencing Consortium"/>
            <consortium name="European Union Arabidopsis Genome Sequencing Consortium"/>
            <person name="Tabata S."/>
            <person name="Kaneko T."/>
            <person name="Nakamura Y."/>
            <person name="Kotani H."/>
            <person name="Kato T."/>
            <person name="Asamizu E."/>
            <person name="Miyajima N."/>
            <person name="Sasamoto S."/>
            <person name="Kimura T."/>
            <person name="Hosouchi T."/>
            <person name="Kawashima K."/>
            <person name="Kohara M."/>
            <person name="Matsumoto M."/>
            <person name="Matsuno A."/>
            <person name="Muraki A."/>
            <person name="Nakayama S."/>
            <person name="Nakazaki N."/>
            <person name="Naruo K."/>
            <person name="Okumura S."/>
            <person name="Shinpo S."/>
            <person name="Takeuchi C."/>
            <person name="Wada T."/>
            <person name="Watanabe A."/>
            <person name="Yamada M."/>
            <person name="Yasuda M."/>
            <person name="Sato S."/>
            <person name="de la Bastide M."/>
            <person name="Huang E."/>
            <person name="Spiegel L."/>
            <person name="Gnoj L."/>
            <person name="O'Shaughnessy A."/>
            <person name="Preston R."/>
            <person name="Habermann K."/>
            <person name="Murray J."/>
            <person name="Johnson D."/>
            <person name="Rohlfing T."/>
            <person name="Nelson J."/>
            <person name="Stoneking T."/>
            <person name="Pepin K."/>
            <person name="Spieth J."/>
            <person name="Sekhon M."/>
            <person name="Armstrong J."/>
            <person name="Becker M."/>
            <person name="Belter E."/>
            <person name="Cordum H."/>
            <person name="Cordes M."/>
            <person name="Courtney L."/>
            <person name="Courtney W."/>
            <person name="Dante M."/>
            <person name="Du H."/>
            <person name="Edwards J."/>
            <person name="Fryman J."/>
            <person name="Haakensen B."/>
            <person name="Lamar E."/>
            <person name="Latreille P."/>
            <person name="Leonard S."/>
            <person name="Meyer R."/>
            <person name="Mulvaney E."/>
            <person name="Ozersky P."/>
            <person name="Riley A."/>
            <person name="Strowmatt C."/>
            <person name="Wagner-McPherson C."/>
            <person name="Wollam A."/>
            <person name="Yoakum M."/>
            <person name="Bell M."/>
            <person name="Dedhia N."/>
            <person name="Parnell L."/>
            <person name="Shah R."/>
            <person name="Rodriguez M."/>
            <person name="See L.H."/>
            <person name="Vil D."/>
            <person name="Baker J."/>
            <person name="Kirchoff K."/>
            <person name="Toth K."/>
            <person name="King L."/>
            <person name="Bahret A."/>
            <person name="Miller B."/>
            <person name="Marra M."/>
            <person name="Martienssen R."/>
            <person name="McCombie W.R."/>
            <person name="Wilson R.K."/>
            <person name="Murphy G."/>
            <person name="Bancroft I."/>
            <person name="Volckaert G."/>
            <person name="Wambutt R."/>
            <person name="Dusterhoft A."/>
            <person name="Stiekema W."/>
            <person name="Pohl T."/>
            <person name="Entian K.D."/>
            <person name="Terryn N."/>
            <person name="Hartley N."/>
            <person name="Bent E."/>
            <person name="Johnson S."/>
            <person name="Langham S.A."/>
            <person name="McCullagh B."/>
            <person name="Robben J."/>
            <person name="Grymonprez B."/>
            <person name="Zimmermann W."/>
            <person name="Ramsperger U."/>
            <person name="Wedler H."/>
            <person name="Balke K."/>
            <person name="Wedler E."/>
            <person name="Peters S."/>
            <person name="van Staveren M."/>
            <person name="Dirkse W."/>
            <person name="Mooijman P."/>
            <person name="Lankhorst R.K."/>
            <person name="Weitzenegger T."/>
            <person name="Bothe G."/>
            <person name="Rose M."/>
            <person name="Hauf J."/>
            <person name="Berneiser S."/>
            <person name="Hempel S."/>
            <person name="Feldpausch M."/>
            <person name="Lamberth S."/>
            <person name="Villarroel R."/>
            <person name="Gielen J."/>
            <person name="Ardiles W."/>
            <person name="Bents O."/>
            <person name="Lemcke K."/>
            <person name="Kolesov G."/>
            <person name="Mayer K."/>
            <person name="Rudd S."/>
            <person name="Schoof H."/>
            <person name="Schueller C."/>
            <person name="Zaccaria P."/>
            <person name="Mewes H.W."/>
            <person name="Bevan M."/>
            <person name="Fransz P."/>
        </authorList>
    </citation>
    <scope>NUCLEOTIDE SEQUENCE [LARGE SCALE GENOMIC DNA]</scope>
    <source>
        <strain>cv. Columbia</strain>
    </source>
</reference>
<organism evidence="2">
    <name type="scientific">Arabidopsis thaliana</name>
    <name type="common">Mouse-ear cress</name>
    <dbReference type="NCBI Taxonomy" id="3702"/>
    <lineage>
        <taxon>Eukaryota</taxon>
        <taxon>Viridiplantae</taxon>
        <taxon>Streptophyta</taxon>
        <taxon>Embryophyta</taxon>
        <taxon>Tracheophyta</taxon>
        <taxon>Spermatophyta</taxon>
        <taxon>Magnoliopsida</taxon>
        <taxon>eudicotyledons</taxon>
        <taxon>Gunneridae</taxon>
        <taxon>Pentapetalae</taxon>
        <taxon>rosids</taxon>
        <taxon>malvids</taxon>
        <taxon>Brassicales</taxon>
        <taxon>Brassicaceae</taxon>
        <taxon>Camelineae</taxon>
        <taxon>Arabidopsis</taxon>
    </lineage>
</organism>
<name>Q9FGT6_ARATH</name>
<protein>
    <recommendedName>
        <fullName evidence="3">Transmembrane protein</fullName>
    </recommendedName>
</protein>
<dbReference type="EMBL" id="AB024029">
    <property type="protein sequence ID" value="BAB11000.1"/>
    <property type="molecule type" value="Genomic_DNA"/>
</dbReference>
<sequence>MWSNKSRRIRMPECDQIRQDSTNKREIRGTCDSLHVLIYGNMSRNRRKFLIIWRIKGQINRVITLSFGPLVFIFLHLSIGGLWSSSSPKLEVLRIKQIRF</sequence>
<evidence type="ECO:0008006" key="3">
    <source>
        <dbReference type="Google" id="ProtNLM"/>
    </source>
</evidence>
<proteinExistence type="predicted"/>
<keyword evidence="1" id="KW-1133">Transmembrane helix</keyword>
<evidence type="ECO:0000256" key="1">
    <source>
        <dbReference type="SAM" id="Phobius"/>
    </source>
</evidence>
<keyword evidence="1" id="KW-0472">Membrane</keyword>
<accession>Q9FGT6</accession>
<evidence type="ECO:0000313" key="2">
    <source>
        <dbReference type="EMBL" id="BAB11000.1"/>
    </source>
</evidence>
<reference evidence="2" key="1">
    <citation type="journal article" date="2000" name="DNA Res.">
        <title>Structural analysis of Arabidopsis thaliana chromosome 5. X. Sequence features of the regions of 3,076,755 bp covered by sixty P1 and TAC clones.</title>
        <authorList>
            <person name="Sato S."/>
            <person name="Nakamura Y."/>
            <person name="Kaneko T."/>
            <person name="Katoh T."/>
            <person name="Asamizu E."/>
            <person name="Kotani H."/>
            <person name="Tabata S."/>
        </authorList>
    </citation>
    <scope>NUCLEOTIDE SEQUENCE [LARGE SCALE GENOMIC DNA]</scope>
</reference>